<evidence type="ECO:0000259" key="13">
    <source>
        <dbReference type="Pfam" id="PF04452"/>
    </source>
</evidence>
<evidence type="ECO:0000256" key="12">
    <source>
        <dbReference type="PIRNR" id="PIRNR015601"/>
    </source>
</evidence>
<dbReference type="RefSeq" id="WP_256197189.1">
    <property type="nucleotide sequence ID" value="NZ_CANTYB010000087.1"/>
</dbReference>
<dbReference type="PANTHER" id="PTHR30027">
    <property type="entry name" value="RIBOSOMAL RNA SMALL SUBUNIT METHYLTRANSFERASE E"/>
    <property type="match status" value="1"/>
</dbReference>
<keyword evidence="16" id="KW-1185">Reference proteome</keyword>
<organism evidence="15 16">
    <name type="scientific">Massilicoli timonensis</name>
    <dbReference type="NCBI Taxonomy" id="2015901"/>
    <lineage>
        <taxon>Bacteria</taxon>
        <taxon>Bacillati</taxon>
        <taxon>Bacillota</taxon>
        <taxon>Erysipelotrichia</taxon>
        <taxon>Erysipelotrichales</taxon>
        <taxon>Erysipelotrichaceae</taxon>
        <taxon>Massilicoli</taxon>
    </lineage>
</organism>
<comment type="function">
    <text evidence="10 12">Specifically methylates the N3 position of the uracil ring of uridine 1498 (m3U1498) in 16S rRNA. Acts on the fully assembled 30S ribosomal subunit.</text>
</comment>
<evidence type="ECO:0000256" key="10">
    <source>
        <dbReference type="ARBA" id="ARBA00025699"/>
    </source>
</evidence>
<feature type="domain" description="Ribosomal RNA small subunit methyltransferase E methyltransferase" evidence="13">
    <location>
        <begin position="72"/>
        <end position="239"/>
    </location>
</feature>
<sequence>MQQYFVKEHIVLDQPIQMDDEAFHHISHVLRMKENDIIRLCDEKQLCYARLHFENGAVYALPYERIEDKTKTAVPITLAMGLIKGDKWDLLIQKACELGVEQIIPFTSSRCVVKNKAEKQDKKLNRWNKIAKEACEQCKRSALVKVHAPIPFAELTKWTQPNTLNLIAYEAADLEGQHLASLLAQHKKPSHVLIVIGAEGGFAKEEVELLRQHDFACVSLGGRILRAETAAFYALSVISFYYEL</sequence>
<dbReference type="CDD" id="cd18084">
    <property type="entry name" value="RsmE-like"/>
    <property type="match status" value="1"/>
</dbReference>
<reference evidence="15 16" key="1">
    <citation type="submission" date="2022-06" db="EMBL/GenBank/DDBJ databases">
        <title>Isolation of gut microbiota from human fecal samples.</title>
        <authorList>
            <person name="Pamer E.G."/>
            <person name="Barat B."/>
            <person name="Waligurski E."/>
            <person name="Medina S."/>
            <person name="Paddock L."/>
            <person name="Mostad J."/>
        </authorList>
    </citation>
    <scope>NUCLEOTIDE SEQUENCE [LARGE SCALE GENOMIC DNA]</scope>
    <source>
        <strain evidence="15 16">DFI.6.1</strain>
    </source>
</reference>
<keyword evidence="9 12" id="KW-0949">S-adenosyl-L-methionine</keyword>
<dbReference type="SUPFAM" id="SSF75217">
    <property type="entry name" value="alpha/beta knot"/>
    <property type="match status" value="1"/>
</dbReference>
<evidence type="ECO:0000256" key="7">
    <source>
        <dbReference type="ARBA" id="ARBA00022603"/>
    </source>
</evidence>
<dbReference type="InterPro" id="IPR029026">
    <property type="entry name" value="tRNA_m1G_MTases_N"/>
</dbReference>
<evidence type="ECO:0000256" key="9">
    <source>
        <dbReference type="ARBA" id="ARBA00022691"/>
    </source>
</evidence>
<evidence type="ECO:0000259" key="14">
    <source>
        <dbReference type="Pfam" id="PF20260"/>
    </source>
</evidence>
<proteinExistence type="inferred from homology"/>
<evidence type="ECO:0000256" key="8">
    <source>
        <dbReference type="ARBA" id="ARBA00022679"/>
    </source>
</evidence>
<evidence type="ECO:0000256" key="1">
    <source>
        <dbReference type="ARBA" id="ARBA00004496"/>
    </source>
</evidence>
<dbReference type="InterPro" id="IPR006700">
    <property type="entry name" value="RsmE"/>
</dbReference>
<name>A0ABT1SHH5_9FIRM</name>
<dbReference type="InterPro" id="IPR046886">
    <property type="entry name" value="RsmE_MTase_dom"/>
</dbReference>
<evidence type="ECO:0000256" key="6">
    <source>
        <dbReference type="ARBA" id="ARBA00022552"/>
    </source>
</evidence>
<dbReference type="Proteomes" id="UP001524435">
    <property type="component" value="Unassembled WGS sequence"/>
</dbReference>
<dbReference type="PANTHER" id="PTHR30027:SF3">
    <property type="entry name" value="16S RRNA (URACIL(1498)-N(3))-METHYLTRANSFERASE"/>
    <property type="match status" value="1"/>
</dbReference>
<keyword evidence="8 12" id="KW-0808">Transferase</keyword>
<evidence type="ECO:0000256" key="2">
    <source>
        <dbReference type="ARBA" id="ARBA00005528"/>
    </source>
</evidence>
<dbReference type="EMBL" id="JANGCH010000001">
    <property type="protein sequence ID" value="MCQ5120664.1"/>
    <property type="molecule type" value="Genomic_DNA"/>
</dbReference>
<gene>
    <name evidence="15" type="ORF">NE663_00110</name>
</gene>
<dbReference type="NCBIfam" id="TIGR00046">
    <property type="entry name" value="RsmE family RNA methyltransferase"/>
    <property type="match status" value="1"/>
</dbReference>
<protein>
    <recommendedName>
        <fullName evidence="4 12">Ribosomal RNA small subunit methyltransferase E</fullName>
        <ecNumber evidence="3 12">2.1.1.193</ecNumber>
    </recommendedName>
</protein>
<comment type="subcellular location">
    <subcellularLocation>
        <location evidence="1 12">Cytoplasm</location>
    </subcellularLocation>
</comment>
<dbReference type="Gene3D" id="3.40.1280.10">
    <property type="match status" value="1"/>
</dbReference>
<evidence type="ECO:0000256" key="5">
    <source>
        <dbReference type="ARBA" id="ARBA00022490"/>
    </source>
</evidence>
<dbReference type="InterPro" id="IPR029028">
    <property type="entry name" value="Alpha/beta_knot_MTases"/>
</dbReference>
<accession>A0ABT1SHH5</accession>
<dbReference type="SUPFAM" id="SSF88697">
    <property type="entry name" value="PUA domain-like"/>
    <property type="match status" value="1"/>
</dbReference>
<evidence type="ECO:0000256" key="4">
    <source>
        <dbReference type="ARBA" id="ARBA00013673"/>
    </source>
</evidence>
<comment type="caution">
    <text evidence="15">The sequence shown here is derived from an EMBL/GenBank/DDBJ whole genome shotgun (WGS) entry which is preliminary data.</text>
</comment>
<comment type="catalytic activity">
    <reaction evidence="11 12">
        <text>uridine(1498) in 16S rRNA + S-adenosyl-L-methionine = N(3)-methyluridine(1498) in 16S rRNA + S-adenosyl-L-homocysteine + H(+)</text>
        <dbReference type="Rhea" id="RHEA:42920"/>
        <dbReference type="Rhea" id="RHEA-COMP:10283"/>
        <dbReference type="Rhea" id="RHEA-COMP:10284"/>
        <dbReference type="ChEBI" id="CHEBI:15378"/>
        <dbReference type="ChEBI" id="CHEBI:57856"/>
        <dbReference type="ChEBI" id="CHEBI:59789"/>
        <dbReference type="ChEBI" id="CHEBI:65315"/>
        <dbReference type="ChEBI" id="CHEBI:74502"/>
        <dbReference type="EC" id="2.1.1.193"/>
    </reaction>
</comment>
<evidence type="ECO:0000313" key="16">
    <source>
        <dbReference type="Proteomes" id="UP001524435"/>
    </source>
</evidence>
<evidence type="ECO:0000256" key="11">
    <source>
        <dbReference type="ARBA" id="ARBA00047944"/>
    </source>
</evidence>
<dbReference type="InterPro" id="IPR015947">
    <property type="entry name" value="PUA-like_sf"/>
</dbReference>
<comment type="similarity">
    <text evidence="2 12">Belongs to the RNA methyltransferase RsmE family.</text>
</comment>
<dbReference type="Pfam" id="PF04452">
    <property type="entry name" value="Methyltrans_RNA"/>
    <property type="match status" value="1"/>
</dbReference>
<keyword evidence="6 12" id="KW-0698">rRNA processing</keyword>
<evidence type="ECO:0000313" key="15">
    <source>
        <dbReference type="EMBL" id="MCQ5120664.1"/>
    </source>
</evidence>
<dbReference type="InterPro" id="IPR046887">
    <property type="entry name" value="RsmE_PUA-like"/>
</dbReference>
<dbReference type="EC" id="2.1.1.193" evidence="3 12"/>
<dbReference type="PIRSF" id="PIRSF015601">
    <property type="entry name" value="MTase_slr0722"/>
    <property type="match status" value="1"/>
</dbReference>
<dbReference type="Pfam" id="PF20260">
    <property type="entry name" value="PUA_4"/>
    <property type="match status" value="1"/>
</dbReference>
<feature type="domain" description="Ribosomal RNA small subunit methyltransferase E PUA-like" evidence="14">
    <location>
        <begin position="19"/>
        <end position="43"/>
    </location>
</feature>
<keyword evidence="5 12" id="KW-0963">Cytoplasm</keyword>
<evidence type="ECO:0000256" key="3">
    <source>
        <dbReference type="ARBA" id="ARBA00012328"/>
    </source>
</evidence>
<keyword evidence="7 12" id="KW-0489">Methyltransferase</keyword>